<dbReference type="Proteomes" id="UP001161697">
    <property type="component" value="Unassembled WGS sequence"/>
</dbReference>
<dbReference type="EMBL" id="UGUV01000002">
    <property type="protein sequence ID" value="SUD52093.1"/>
    <property type="molecule type" value="Genomic_DNA"/>
</dbReference>
<dbReference type="Proteomes" id="UP000254084">
    <property type="component" value="Unassembled WGS sequence"/>
</dbReference>
<dbReference type="GO" id="GO:0015221">
    <property type="term" value="F:lipopolysaccharide transmembrane transporter activity"/>
    <property type="evidence" value="ECO:0007669"/>
    <property type="project" value="InterPro"/>
</dbReference>
<evidence type="ECO:0000313" key="15">
    <source>
        <dbReference type="Proteomes" id="UP000255303"/>
    </source>
</evidence>
<evidence type="ECO:0000313" key="16">
    <source>
        <dbReference type="Proteomes" id="UP000272833"/>
    </source>
</evidence>
<reference evidence="10 16" key="3">
    <citation type="submission" date="2018-10" db="EMBL/GenBank/DDBJ databases">
        <title>Transmission dynamics of multidrug resistant bacteria on intensive care unit surfaces.</title>
        <authorList>
            <person name="D'Souza A.W."/>
            <person name="Potter R.F."/>
            <person name="Wallace M."/>
            <person name="Shupe A."/>
            <person name="Patel S."/>
            <person name="Sun S."/>
            <person name="Gul D."/>
            <person name="Kwon J.H."/>
            <person name="Andleeb S."/>
            <person name="Burnham C.-A.D."/>
            <person name="Dantas G."/>
        </authorList>
    </citation>
    <scope>NUCLEOTIDE SEQUENCE [LARGE SCALE GENOMIC DNA]</scope>
    <source>
        <strain evidence="10 16">PO_271</strain>
    </source>
</reference>
<keyword evidence="4 6" id="KW-1133">Transmembrane helix</keyword>
<dbReference type="GeneID" id="300415326"/>
<sequence length="188" mass="20923">MPRKILNTLIFALIAVVVAALGYWNLAPDSARQAQRASDNNVVDFYAVGARTVQFQDDGKLHYRMTADKLEHIKSTDITLIDAPKLELYRGTELPWEVTSQRAEVSPGGVEVELIDDVRIARTDAKNRPTIITSSRMTVIPDKEYAQTEQAVRIVAANGVTTAQGMKAYLNDGRMLLQSNVRGQHEVR</sequence>
<comment type="function">
    <text evidence="6">Involved in the assembly of lipopolysaccharide (LPS). Required for the translocation of LPS from the inner membrane to the outer membrane. Facilitates the transfer of LPS from the inner membrane to the periplasmic protein LptA. Could be a docking site for LptA.</text>
</comment>
<evidence type="ECO:0000313" key="14">
    <source>
        <dbReference type="Proteomes" id="UP000254084"/>
    </source>
</evidence>
<feature type="transmembrane region" description="Helical" evidence="6">
    <location>
        <begin position="6"/>
        <end position="26"/>
    </location>
</feature>
<dbReference type="Gene3D" id="2.60.450.10">
    <property type="entry name" value="Lipopolysaccharide (LPS) transport protein A like domain"/>
    <property type="match status" value="1"/>
</dbReference>
<comment type="subunit">
    <text evidence="6">Component of the lipopolysaccharide transport and assembly complex. Interacts with LptA and the LptBFG transporter complex.</text>
</comment>
<dbReference type="EMBL" id="QASO01000049">
    <property type="protein sequence ID" value="PTU79307.1"/>
    <property type="molecule type" value="Genomic_DNA"/>
</dbReference>
<dbReference type="PANTHER" id="PTHR37481:SF1">
    <property type="entry name" value="LIPOPOLYSACCHARIDE EXPORT SYSTEM PROTEIN LPTC"/>
    <property type="match status" value="1"/>
</dbReference>
<dbReference type="GO" id="GO:0005886">
    <property type="term" value="C:plasma membrane"/>
    <property type="evidence" value="ECO:0007669"/>
    <property type="project" value="UniProtKB-SubCell"/>
</dbReference>
<keyword evidence="13" id="KW-1185">Reference proteome</keyword>
<gene>
    <name evidence="6 7" type="primary">lptC</name>
    <name evidence="9" type="ORF">DBO86_09290</name>
    <name evidence="10" type="ORF">EGJ44_06155</name>
    <name evidence="8" type="ORF">N5J11_12360</name>
    <name evidence="7" type="ORF">N7671_12200</name>
    <name evidence="11" type="ORF">NCTC10692_02561</name>
    <name evidence="12" type="ORF">NCTC10860_04042</name>
</gene>
<keyword evidence="1 6" id="KW-1003">Cell membrane</keyword>
<comment type="subcellular location">
    <subcellularLocation>
        <location evidence="6">Cell inner membrane</location>
        <topology evidence="6">Single-pass membrane protein</topology>
    </subcellularLocation>
</comment>
<evidence type="ECO:0000313" key="9">
    <source>
        <dbReference type="EMBL" id="PTU79307.1"/>
    </source>
</evidence>
<evidence type="ECO:0000313" key="12">
    <source>
        <dbReference type="EMBL" id="SUD61648.1"/>
    </source>
</evidence>
<dbReference type="EMBL" id="UGUW01000004">
    <property type="protein sequence ID" value="SUD61648.1"/>
    <property type="molecule type" value="Genomic_DNA"/>
</dbReference>
<dbReference type="InterPro" id="IPR010664">
    <property type="entry name" value="LipoPS_assembly_LptC-rel"/>
</dbReference>
<evidence type="ECO:0000313" key="13">
    <source>
        <dbReference type="Proteomes" id="UP000244052"/>
    </source>
</evidence>
<dbReference type="GO" id="GO:0017089">
    <property type="term" value="F:glycolipid transfer activity"/>
    <property type="evidence" value="ECO:0007669"/>
    <property type="project" value="TreeGrafter"/>
</dbReference>
<reference evidence="9 13" key="1">
    <citation type="submission" date="2018-04" db="EMBL/GenBank/DDBJ databases">
        <title>Pseudomonas sp. nov., isolated from mangrove soil.</title>
        <authorList>
            <person name="Chen C."/>
        </authorList>
    </citation>
    <scope>NUCLEOTIDE SEQUENCE [LARGE SCALE GENOMIC DNA]</scope>
    <source>
        <strain evidence="9 13">JCM 14246</strain>
    </source>
</reference>
<dbReference type="AlphaFoldDB" id="A0A061D1C3"/>
<dbReference type="RefSeq" id="WP_003459241.1">
    <property type="nucleotide sequence ID" value="NZ_CAURUH010000084.1"/>
</dbReference>
<dbReference type="InterPro" id="IPR026265">
    <property type="entry name" value="LptC"/>
</dbReference>
<name>A0A061D1C3_ECTOL</name>
<evidence type="ECO:0000256" key="5">
    <source>
        <dbReference type="ARBA" id="ARBA00023136"/>
    </source>
</evidence>
<dbReference type="EMBL" id="JAOCJE010000001">
    <property type="protein sequence ID" value="MDH1340013.1"/>
    <property type="molecule type" value="Genomic_DNA"/>
</dbReference>
<dbReference type="Proteomes" id="UP000244052">
    <property type="component" value="Unassembled WGS sequence"/>
</dbReference>
<evidence type="ECO:0000256" key="6">
    <source>
        <dbReference type="HAMAP-Rule" id="MF_01915"/>
    </source>
</evidence>
<evidence type="ECO:0000313" key="7">
    <source>
        <dbReference type="EMBL" id="MDH0567971.1"/>
    </source>
</evidence>
<accession>A0A2T5PNJ2</accession>
<evidence type="ECO:0000313" key="10">
    <source>
        <dbReference type="EMBL" id="RRW37888.1"/>
    </source>
</evidence>
<dbReference type="EMBL" id="JAOEET010000028">
    <property type="protein sequence ID" value="MDH0567971.1"/>
    <property type="molecule type" value="Genomic_DNA"/>
</dbReference>
<protein>
    <recommendedName>
        <fullName evidence="6">Lipopolysaccharide export system protein LptC</fullName>
    </recommendedName>
</protein>
<proteinExistence type="inferred from homology"/>
<evidence type="ECO:0000256" key="3">
    <source>
        <dbReference type="ARBA" id="ARBA00022692"/>
    </source>
</evidence>
<keyword evidence="2 6" id="KW-0997">Cell inner membrane</keyword>
<dbReference type="Proteomes" id="UP000272833">
    <property type="component" value="Unassembled WGS sequence"/>
</dbReference>
<dbReference type="GO" id="GO:0043165">
    <property type="term" value="P:Gram-negative-bacterium-type cell outer membrane assembly"/>
    <property type="evidence" value="ECO:0007669"/>
    <property type="project" value="UniProtKB-UniRule"/>
</dbReference>
<accession>A0A061D1C3</accession>
<reference evidence="14 15" key="2">
    <citation type="submission" date="2018-06" db="EMBL/GenBank/DDBJ databases">
        <authorList>
            <consortium name="Pathogen Informatics"/>
            <person name="Doyle S."/>
        </authorList>
    </citation>
    <scope>NUCLEOTIDE SEQUENCE [LARGE SCALE GENOMIC DNA]</scope>
    <source>
        <strain evidence="11 15">NCTC10692</strain>
        <strain evidence="12 14">NCTC10860</strain>
    </source>
</reference>
<keyword evidence="3 6" id="KW-0812">Transmembrane</keyword>
<evidence type="ECO:0000256" key="2">
    <source>
        <dbReference type="ARBA" id="ARBA00022519"/>
    </source>
</evidence>
<dbReference type="Proteomes" id="UP001159292">
    <property type="component" value="Unassembled WGS sequence"/>
</dbReference>
<dbReference type="InterPro" id="IPR052363">
    <property type="entry name" value="LPS_export_LptC"/>
</dbReference>
<evidence type="ECO:0000256" key="4">
    <source>
        <dbReference type="ARBA" id="ARBA00022989"/>
    </source>
</evidence>
<dbReference type="GO" id="GO:0030288">
    <property type="term" value="C:outer membrane-bounded periplasmic space"/>
    <property type="evidence" value="ECO:0007669"/>
    <property type="project" value="TreeGrafter"/>
</dbReference>
<accession>A0A379JVS2</accession>
<evidence type="ECO:0000313" key="11">
    <source>
        <dbReference type="EMBL" id="SUD52093.1"/>
    </source>
</evidence>
<dbReference type="PANTHER" id="PTHR37481">
    <property type="entry name" value="LIPOPOLYSACCHARIDE EXPORT SYSTEM PROTEIN LPTC"/>
    <property type="match status" value="1"/>
</dbReference>
<dbReference type="EMBL" id="RHRS01000011">
    <property type="protein sequence ID" value="RRW37888.1"/>
    <property type="molecule type" value="Genomic_DNA"/>
</dbReference>
<dbReference type="HAMAP" id="MF_01915">
    <property type="entry name" value="LPS_assembly_LptC"/>
    <property type="match status" value="1"/>
</dbReference>
<dbReference type="Proteomes" id="UP000255303">
    <property type="component" value="Unassembled WGS sequence"/>
</dbReference>
<evidence type="ECO:0000256" key="1">
    <source>
        <dbReference type="ARBA" id="ARBA00022475"/>
    </source>
</evidence>
<comment type="similarity">
    <text evidence="6">Belongs to the LptC family.</text>
</comment>
<keyword evidence="5 6" id="KW-0472">Membrane</keyword>
<evidence type="ECO:0000313" key="8">
    <source>
        <dbReference type="EMBL" id="MDH1340013.1"/>
    </source>
</evidence>
<dbReference type="NCBIfam" id="TIGR04409">
    <property type="entry name" value="LptC_YrbK"/>
    <property type="match status" value="1"/>
</dbReference>
<dbReference type="Pfam" id="PF06835">
    <property type="entry name" value="LptC"/>
    <property type="match status" value="1"/>
</dbReference>
<reference evidence="7" key="4">
    <citation type="submission" date="2022-09" db="EMBL/GenBank/DDBJ databases">
        <title>Intensive care unit water sources are persistently colonized with multi-drug resistant bacteria and are the site of extensive horizontal gene transfer of antibiotic resistance genes.</title>
        <authorList>
            <person name="Diorio-Toth L."/>
        </authorList>
    </citation>
    <scope>NUCLEOTIDE SEQUENCE</scope>
    <source>
        <strain evidence="8">GD03704</strain>
        <strain evidence="7">GD04000</strain>
    </source>
</reference>
<organism evidence="11 15">
    <name type="scientific">Ectopseudomonas oleovorans</name>
    <name type="common">Pseudomonas oleovorans</name>
    <dbReference type="NCBI Taxonomy" id="301"/>
    <lineage>
        <taxon>Bacteria</taxon>
        <taxon>Pseudomonadati</taxon>
        <taxon>Pseudomonadota</taxon>
        <taxon>Gammaproteobacteria</taxon>
        <taxon>Pseudomonadales</taxon>
        <taxon>Pseudomonadaceae</taxon>
        <taxon>Ectopseudomonas</taxon>
    </lineage>
</organism>